<reference evidence="3 4" key="1">
    <citation type="submission" date="2019-02" db="EMBL/GenBank/DDBJ databases">
        <title>Deep-cultivation of Planctomycetes and their phenomic and genomic characterization uncovers novel biology.</title>
        <authorList>
            <person name="Wiegand S."/>
            <person name="Jogler M."/>
            <person name="Boedeker C."/>
            <person name="Pinto D."/>
            <person name="Vollmers J."/>
            <person name="Rivas-Marin E."/>
            <person name="Kohn T."/>
            <person name="Peeters S.H."/>
            <person name="Heuer A."/>
            <person name="Rast P."/>
            <person name="Oberbeckmann S."/>
            <person name="Bunk B."/>
            <person name="Jeske O."/>
            <person name="Meyerdierks A."/>
            <person name="Storesund J.E."/>
            <person name="Kallscheuer N."/>
            <person name="Luecker S."/>
            <person name="Lage O.M."/>
            <person name="Pohl T."/>
            <person name="Merkel B.J."/>
            <person name="Hornburger P."/>
            <person name="Mueller R.-W."/>
            <person name="Bruemmer F."/>
            <person name="Labrenz M."/>
            <person name="Spormann A.M."/>
            <person name="Op Den Camp H."/>
            <person name="Overmann J."/>
            <person name="Amann R."/>
            <person name="Jetten M.S.M."/>
            <person name="Mascher T."/>
            <person name="Medema M.H."/>
            <person name="Devos D.P."/>
            <person name="Kaster A.-K."/>
            <person name="Ovreas L."/>
            <person name="Rohde M."/>
            <person name="Galperin M.Y."/>
            <person name="Jogler C."/>
        </authorList>
    </citation>
    <scope>NUCLEOTIDE SEQUENCE [LARGE SCALE GENOMIC DNA]</scope>
    <source>
        <strain evidence="3 4">CA13</strain>
    </source>
</reference>
<feature type="domain" description="EF-hand" evidence="2">
    <location>
        <begin position="59"/>
        <end position="94"/>
    </location>
</feature>
<evidence type="ECO:0000313" key="4">
    <source>
        <dbReference type="Proteomes" id="UP000315010"/>
    </source>
</evidence>
<protein>
    <submittedName>
        <fullName evidence="3">Carboxylesterase NlhH</fullName>
        <ecNumber evidence="3">3.1.1.1</ecNumber>
    </submittedName>
</protein>
<dbReference type="SUPFAM" id="SSF47473">
    <property type="entry name" value="EF-hand"/>
    <property type="match status" value="1"/>
</dbReference>
<name>A0A5C5YV90_9BACT</name>
<dbReference type="EMBL" id="SJPJ01000001">
    <property type="protein sequence ID" value="TWT78928.1"/>
    <property type="molecule type" value="Genomic_DNA"/>
</dbReference>
<accession>A0A5C5YV90</accession>
<keyword evidence="1 3" id="KW-0378">Hydrolase</keyword>
<dbReference type="InterPro" id="IPR018247">
    <property type="entry name" value="EF_Hand_1_Ca_BS"/>
</dbReference>
<dbReference type="PANTHER" id="PTHR48081">
    <property type="entry name" value="AB HYDROLASE SUPERFAMILY PROTEIN C4A8.06C"/>
    <property type="match status" value="1"/>
</dbReference>
<dbReference type="InterPro" id="IPR049492">
    <property type="entry name" value="BD-FAE-like_dom"/>
</dbReference>
<dbReference type="InterPro" id="IPR029058">
    <property type="entry name" value="AB_hydrolase_fold"/>
</dbReference>
<gene>
    <name evidence="3" type="primary">nlhH_1</name>
    <name evidence="3" type="ORF">CA13_03250</name>
</gene>
<dbReference type="Gene3D" id="3.40.50.1820">
    <property type="entry name" value="alpha/beta hydrolase"/>
    <property type="match status" value="1"/>
</dbReference>
<dbReference type="Pfam" id="PF20434">
    <property type="entry name" value="BD-FAE"/>
    <property type="match status" value="1"/>
</dbReference>
<dbReference type="Gene3D" id="1.10.238.10">
    <property type="entry name" value="EF-hand"/>
    <property type="match status" value="1"/>
</dbReference>
<dbReference type="InterPro" id="IPR002048">
    <property type="entry name" value="EF_hand_dom"/>
</dbReference>
<comment type="caution">
    <text evidence="3">The sequence shown here is derived from an EMBL/GenBank/DDBJ whole genome shotgun (WGS) entry which is preliminary data.</text>
</comment>
<dbReference type="PANTHER" id="PTHR48081:SF13">
    <property type="entry name" value="ALPHA_BETA HYDROLASE"/>
    <property type="match status" value="1"/>
</dbReference>
<dbReference type="InterPro" id="IPR050300">
    <property type="entry name" value="GDXG_lipolytic_enzyme"/>
</dbReference>
<evidence type="ECO:0000256" key="1">
    <source>
        <dbReference type="ARBA" id="ARBA00022801"/>
    </source>
</evidence>
<dbReference type="SUPFAM" id="SSF53474">
    <property type="entry name" value="alpha/beta-Hydrolases"/>
    <property type="match status" value="1"/>
</dbReference>
<dbReference type="EC" id="3.1.1.1" evidence="3"/>
<dbReference type="Proteomes" id="UP000315010">
    <property type="component" value="Unassembled WGS sequence"/>
</dbReference>
<dbReference type="GO" id="GO:0005509">
    <property type="term" value="F:calcium ion binding"/>
    <property type="evidence" value="ECO:0007669"/>
    <property type="project" value="InterPro"/>
</dbReference>
<dbReference type="PROSITE" id="PS00018">
    <property type="entry name" value="EF_HAND_1"/>
    <property type="match status" value="1"/>
</dbReference>
<keyword evidence="4" id="KW-1185">Reference proteome</keyword>
<dbReference type="PROSITE" id="PS50222">
    <property type="entry name" value="EF_HAND_2"/>
    <property type="match status" value="1"/>
</dbReference>
<organism evidence="3 4">
    <name type="scientific">Novipirellula herctigrandis</name>
    <dbReference type="NCBI Taxonomy" id="2527986"/>
    <lineage>
        <taxon>Bacteria</taxon>
        <taxon>Pseudomonadati</taxon>
        <taxon>Planctomycetota</taxon>
        <taxon>Planctomycetia</taxon>
        <taxon>Pirellulales</taxon>
        <taxon>Pirellulaceae</taxon>
        <taxon>Novipirellula</taxon>
    </lineage>
</organism>
<dbReference type="GO" id="GO:0106435">
    <property type="term" value="F:carboxylesterase activity"/>
    <property type="evidence" value="ECO:0007669"/>
    <property type="project" value="UniProtKB-EC"/>
</dbReference>
<evidence type="ECO:0000259" key="2">
    <source>
        <dbReference type="PROSITE" id="PS50222"/>
    </source>
</evidence>
<proteinExistence type="predicted"/>
<evidence type="ECO:0000313" key="3">
    <source>
        <dbReference type="EMBL" id="TWT78928.1"/>
    </source>
</evidence>
<dbReference type="InterPro" id="IPR011992">
    <property type="entry name" value="EF-hand-dom_pair"/>
</dbReference>
<dbReference type="AlphaFoldDB" id="A0A5C5YV90"/>
<sequence length="403" mass="43938">MADRLVGYYQAAINNAHEATMHHTKIGFLIVTLVATSAFGQQTQTETPRQPIAVPLTQRPRITFEEILRREDANKDGKVTKDEFKGPPRLFQRFDLDRDDVLTQLDFAASVRQSRMGRQRNFAAAGDVAIERDLVFGKGGQRDLTMHLVLPKNRSDAPAPVYVWIHGGGWQGGTKDGGIRQVTPLVKNGFVGATIEYRLTGEASFPAQIQDCKCAIRFLRAHALKYNIDPERIAVGGSSAGGHLAALVGTSGDVPELEGNGGWPDQSSRVQAVVDLYGPTDFNKFVVTNGFESHNKDGSPESKLLGGGRVLDKPDGIKRVNPITYVDKEDPPFLILHGKSDRTVPPNQSEAMHKALQAANVPTTLHIIEGAGHGGPEFSKPDIRKKQTNFILSVLGEEVAVPK</sequence>